<comment type="caution">
    <text evidence="1">The sequence shown here is derived from an EMBL/GenBank/DDBJ whole genome shotgun (WGS) entry which is preliminary data.</text>
</comment>
<evidence type="ECO:0000313" key="2">
    <source>
        <dbReference type="Proteomes" id="UP000789920"/>
    </source>
</evidence>
<sequence length="230" mass="26122">IAQGDHKARGRGCNSENKVLCKNAPAFLDRLTYRQSRSNRNSFKRGKLTLAKGFTKKLNPADFLIRYVDPNDWCLNQLVFMMLEDRWGPHTIDRMADNQNTKMEQFNSSSNPSYPSTHKRRKGCGNYNRPKMGISGVVANINEYDNRFVAPASSPSIIYQRDFRRSRTVEKPELAVCGSKSRDFCEVMDLRALLAEVDTLVSFIVWLDLTQSFSGCMDVLAAVSRAHLEA</sequence>
<accession>A0ACA9RTH9</accession>
<dbReference type="EMBL" id="CAJVQC010068821">
    <property type="protein sequence ID" value="CAG8808413.1"/>
    <property type="molecule type" value="Genomic_DNA"/>
</dbReference>
<evidence type="ECO:0000313" key="1">
    <source>
        <dbReference type="EMBL" id="CAG8808413.1"/>
    </source>
</evidence>
<name>A0ACA9RTH9_9GLOM</name>
<protein>
    <submittedName>
        <fullName evidence="1">35005_t:CDS:1</fullName>
    </submittedName>
</protein>
<organism evidence="1 2">
    <name type="scientific">Racocetra persica</name>
    <dbReference type="NCBI Taxonomy" id="160502"/>
    <lineage>
        <taxon>Eukaryota</taxon>
        <taxon>Fungi</taxon>
        <taxon>Fungi incertae sedis</taxon>
        <taxon>Mucoromycota</taxon>
        <taxon>Glomeromycotina</taxon>
        <taxon>Glomeromycetes</taxon>
        <taxon>Diversisporales</taxon>
        <taxon>Gigasporaceae</taxon>
        <taxon>Racocetra</taxon>
    </lineage>
</organism>
<keyword evidence="2" id="KW-1185">Reference proteome</keyword>
<feature type="non-terminal residue" evidence="1">
    <location>
        <position position="1"/>
    </location>
</feature>
<reference evidence="1" key="1">
    <citation type="submission" date="2021-06" db="EMBL/GenBank/DDBJ databases">
        <authorList>
            <person name="Kallberg Y."/>
            <person name="Tangrot J."/>
            <person name="Rosling A."/>
        </authorList>
    </citation>
    <scope>NUCLEOTIDE SEQUENCE</scope>
    <source>
        <strain evidence="1">MA461A</strain>
    </source>
</reference>
<proteinExistence type="predicted"/>
<dbReference type="Proteomes" id="UP000789920">
    <property type="component" value="Unassembled WGS sequence"/>
</dbReference>
<gene>
    <name evidence="1" type="ORF">RPERSI_LOCUS22614</name>
</gene>